<dbReference type="Pfam" id="PF00755">
    <property type="entry name" value="Carn_acyltransf"/>
    <property type="match status" value="1"/>
</dbReference>
<dbReference type="AlphaFoldDB" id="A0A6V7XB00"/>
<dbReference type="SUPFAM" id="SSF52777">
    <property type="entry name" value="CoA-dependent acyltransferases"/>
    <property type="match status" value="2"/>
</dbReference>
<feature type="active site" description="Proton acceptor" evidence="4">
    <location>
        <position position="384"/>
    </location>
</feature>
<gene>
    <name evidence="7" type="ORF">MENT_LOCUS49590</name>
</gene>
<feature type="domain" description="Choline/carnitine acyltransferase" evidence="6">
    <location>
        <begin position="58"/>
        <end position="655"/>
    </location>
</feature>
<dbReference type="InterPro" id="IPR039551">
    <property type="entry name" value="Cho/carn_acyl_trans"/>
</dbReference>
<dbReference type="InterPro" id="IPR042231">
    <property type="entry name" value="Cho/carn_acyl_trans_2"/>
</dbReference>
<dbReference type="Gene3D" id="3.30.559.10">
    <property type="entry name" value="Chloramphenicol acetyltransferase-like domain"/>
    <property type="match status" value="1"/>
</dbReference>
<dbReference type="EMBL" id="CAJEWN010001315">
    <property type="protein sequence ID" value="CAD2196423.1"/>
    <property type="molecule type" value="Genomic_DNA"/>
</dbReference>
<dbReference type="OrthoDB" id="240216at2759"/>
<dbReference type="GO" id="GO:0004095">
    <property type="term" value="F:carnitine O-palmitoyltransferase activity"/>
    <property type="evidence" value="ECO:0007669"/>
    <property type="project" value="TreeGrafter"/>
</dbReference>
<reference evidence="7 8" key="1">
    <citation type="submission" date="2020-08" db="EMBL/GenBank/DDBJ databases">
        <authorList>
            <person name="Koutsovoulos G."/>
            <person name="Danchin GJ E."/>
        </authorList>
    </citation>
    <scope>NUCLEOTIDE SEQUENCE [LARGE SCALE GENOMIC DNA]</scope>
</reference>
<comment type="similarity">
    <text evidence="1 5">Belongs to the carnitine/choline acetyltransferase family.</text>
</comment>
<organism evidence="7 8">
    <name type="scientific">Meloidogyne enterolobii</name>
    <name type="common">Root-knot nematode worm</name>
    <name type="synonym">Meloidogyne mayaguensis</name>
    <dbReference type="NCBI Taxonomy" id="390850"/>
    <lineage>
        <taxon>Eukaryota</taxon>
        <taxon>Metazoa</taxon>
        <taxon>Ecdysozoa</taxon>
        <taxon>Nematoda</taxon>
        <taxon>Chromadorea</taxon>
        <taxon>Rhabditida</taxon>
        <taxon>Tylenchina</taxon>
        <taxon>Tylenchomorpha</taxon>
        <taxon>Tylenchoidea</taxon>
        <taxon>Meloidogynidae</taxon>
        <taxon>Meloidogyninae</taxon>
        <taxon>Meloidogyne</taxon>
    </lineage>
</organism>
<dbReference type="PANTHER" id="PTHR22589:SF16">
    <property type="entry name" value="CARNITINE O-PALMITOYLTRANSFERASE 2, MITOCHONDRIAL"/>
    <property type="match status" value="1"/>
</dbReference>
<evidence type="ECO:0000313" key="8">
    <source>
        <dbReference type="Proteomes" id="UP000580250"/>
    </source>
</evidence>
<proteinExistence type="inferred from homology"/>
<dbReference type="Proteomes" id="UP000580250">
    <property type="component" value="Unassembled WGS sequence"/>
</dbReference>
<sequence length="670" mass="76150">MIRTPCNIFSVNNVYRSLGIRNASTEHLLAPDVHSETYQYLQKSIIPTYHFQKSLRRLPIPKLENSCKRYLDAVKAIYSENEAKEMEGLIDNFMKNEGPELHKALIDYDRQHLDTSYISEPWFDMYLSARVPCPVNYNPFMMFAPDPDPRYNDQLIRATNFVISCGRFKRSLDAEILAPEVFHLNPEKSNKLSIQKFWSLLPQSISWFGAAAFKAFPLDMSQYKSLFGGCRIPQRGKDKLTLKTDSKHFVVARKGTFYSVDLFDEKGELLSPDNIYSSLHKILNSSSSYEKEESSFVGSLTTLDRDTWADTRQELIDLNQQNLHSLNTLENALFLLCFDDLGSEDPCRLANSLLCGDDGRNRWFDKCFQLIVDGNGQTTINLEHSWGDGVAVLRLMEEILKDTITNRFVSVGRQVDAAKAGETKRLEWKLNDSLRTKIRKASEQHVHLCSDLGFDCIEHVKLTKEKIKMARLSPDAIMQLGMQLAFYSIYGEFVPTYESCSTAAFLKGRTECIRSATIATKEAVLAFEKGNKSPQEMIGLIKKCSDMHSQLIKEASLGQGFDRHFFGLKHTAERLGRSIENIPIFNHPIYQKFMSHFVLSTSTLSTDTIYFGGFGPVVKDGFGVGYNVTDKKLGATVSCYKSQNRNASEFCRALDDGLNKIKNVIENKEK</sequence>
<evidence type="ECO:0000256" key="4">
    <source>
        <dbReference type="PIRSR" id="PIRSR600542-1"/>
    </source>
</evidence>
<evidence type="ECO:0000259" key="6">
    <source>
        <dbReference type="Pfam" id="PF00755"/>
    </source>
</evidence>
<evidence type="ECO:0000256" key="5">
    <source>
        <dbReference type="RuleBase" id="RU003801"/>
    </source>
</evidence>
<evidence type="ECO:0000256" key="1">
    <source>
        <dbReference type="ARBA" id="ARBA00005232"/>
    </source>
</evidence>
<keyword evidence="3 5" id="KW-0012">Acyltransferase</keyword>
<evidence type="ECO:0000256" key="2">
    <source>
        <dbReference type="ARBA" id="ARBA00022679"/>
    </source>
</evidence>
<accession>A0A6V7XB00</accession>
<comment type="caution">
    <text evidence="7">The sequence shown here is derived from an EMBL/GenBank/DDBJ whole genome shotgun (WGS) entry which is preliminary data.</text>
</comment>
<dbReference type="PANTHER" id="PTHR22589">
    <property type="entry name" value="CARNITINE O-ACYLTRANSFERASE"/>
    <property type="match status" value="1"/>
</dbReference>
<dbReference type="Gene3D" id="3.30.559.70">
    <property type="entry name" value="Choline/Carnitine o-acyltransferase, domain 2"/>
    <property type="match status" value="1"/>
</dbReference>
<dbReference type="InterPro" id="IPR023213">
    <property type="entry name" value="CAT-like_dom_sf"/>
</dbReference>
<name>A0A6V7XB00_MELEN</name>
<dbReference type="InterPro" id="IPR000542">
    <property type="entry name" value="Carn_acyl_trans"/>
</dbReference>
<dbReference type="GO" id="GO:0005739">
    <property type="term" value="C:mitochondrion"/>
    <property type="evidence" value="ECO:0007669"/>
    <property type="project" value="TreeGrafter"/>
</dbReference>
<protein>
    <recommendedName>
        <fullName evidence="6">Choline/carnitine acyltransferase domain-containing protein</fullName>
    </recommendedName>
</protein>
<dbReference type="PROSITE" id="PS00440">
    <property type="entry name" value="ACYLTRANSF_C_2"/>
    <property type="match status" value="1"/>
</dbReference>
<keyword evidence="2 5" id="KW-0808">Transferase</keyword>
<evidence type="ECO:0000256" key="3">
    <source>
        <dbReference type="ARBA" id="ARBA00023315"/>
    </source>
</evidence>
<evidence type="ECO:0000313" key="7">
    <source>
        <dbReference type="EMBL" id="CAD2196423.1"/>
    </source>
</evidence>
<dbReference type="GO" id="GO:0006635">
    <property type="term" value="P:fatty acid beta-oxidation"/>
    <property type="evidence" value="ECO:0007669"/>
    <property type="project" value="TreeGrafter"/>
</dbReference>